<dbReference type="Proteomes" id="UP000789405">
    <property type="component" value="Unassembled WGS sequence"/>
</dbReference>
<dbReference type="OrthoDB" id="2329548at2759"/>
<name>A0A9N9N6Y0_9GLOM</name>
<accession>A0A9N9N6Y0</accession>
<proteinExistence type="predicted"/>
<gene>
    <name evidence="1" type="ORF">DERYTH_LOCUS13393</name>
</gene>
<comment type="caution">
    <text evidence="1">The sequence shown here is derived from an EMBL/GenBank/DDBJ whole genome shotgun (WGS) entry which is preliminary data.</text>
</comment>
<organism evidence="1 2">
    <name type="scientific">Dentiscutata erythropus</name>
    <dbReference type="NCBI Taxonomy" id="1348616"/>
    <lineage>
        <taxon>Eukaryota</taxon>
        <taxon>Fungi</taxon>
        <taxon>Fungi incertae sedis</taxon>
        <taxon>Mucoromycota</taxon>
        <taxon>Glomeromycotina</taxon>
        <taxon>Glomeromycetes</taxon>
        <taxon>Diversisporales</taxon>
        <taxon>Gigasporaceae</taxon>
        <taxon>Dentiscutata</taxon>
    </lineage>
</organism>
<dbReference type="EMBL" id="CAJVPY010009368">
    <property type="protein sequence ID" value="CAG8707844.1"/>
    <property type="molecule type" value="Genomic_DNA"/>
</dbReference>
<dbReference type="AlphaFoldDB" id="A0A9N9N6Y0"/>
<keyword evidence="2" id="KW-1185">Reference proteome</keyword>
<evidence type="ECO:0000313" key="1">
    <source>
        <dbReference type="EMBL" id="CAG8707844.1"/>
    </source>
</evidence>
<sequence>MAWVFQYNASTYIYGSDNGPLPNSKKKDWAQAEGSRSAMLKFFKDYIFPQNYRYTYYNCEKVAIPNPSSAYIQTNISKEQDYRLFGCNCLDDTIAILTAYNASGVPPISGKLKSPNSWFDNLAKVGNPQGGQWSTNNKIPCC</sequence>
<reference evidence="1" key="1">
    <citation type="submission" date="2021-06" db="EMBL/GenBank/DDBJ databases">
        <authorList>
            <person name="Kallberg Y."/>
            <person name="Tangrot J."/>
            <person name="Rosling A."/>
        </authorList>
    </citation>
    <scope>NUCLEOTIDE SEQUENCE</scope>
    <source>
        <strain evidence="1">MA453B</strain>
    </source>
</reference>
<protein>
    <submittedName>
        <fullName evidence="1">2297_t:CDS:1</fullName>
    </submittedName>
</protein>
<evidence type="ECO:0000313" key="2">
    <source>
        <dbReference type="Proteomes" id="UP000789405"/>
    </source>
</evidence>